<feature type="repeat" description="TPR" evidence="3">
    <location>
        <begin position="133"/>
        <end position="166"/>
    </location>
</feature>
<dbReference type="SUPFAM" id="SSF48452">
    <property type="entry name" value="TPR-like"/>
    <property type="match status" value="1"/>
</dbReference>
<dbReference type="Pfam" id="PF13432">
    <property type="entry name" value="TPR_16"/>
    <property type="match status" value="1"/>
</dbReference>
<evidence type="ECO:0000256" key="2">
    <source>
        <dbReference type="ARBA" id="ARBA00022803"/>
    </source>
</evidence>
<sequence>MTNPHAPSSAKSLALPAARQTFAQTRWVAAWTLGLALGFSSLNVTAQSVEALEWQPGQSTLPTVISTPHNDVRKLLRQAKYPQALLLVNKGLAANPRDPQIQFWQGYIFEQLGQPEMALKVYIDLTQEYPELAEPHNNLGVIYAAKGDYPNAKASLDKALRANPNYAAAHENMGDLLVNMARHSYAQSLAIEPKQRDLTQKMERLKPVLAMTQGKP</sequence>
<dbReference type="InterPro" id="IPR019734">
    <property type="entry name" value="TPR_rpt"/>
</dbReference>
<dbReference type="EMBL" id="NESP01000001">
    <property type="protein sequence ID" value="PUE58453.1"/>
    <property type="molecule type" value="Genomic_DNA"/>
</dbReference>
<dbReference type="PROSITE" id="PS50005">
    <property type="entry name" value="TPR"/>
    <property type="match status" value="1"/>
</dbReference>
<comment type="caution">
    <text evidence="4">The sequence shown here is derived from an EMBL/GenBank/DDBJ whole genome shotgun (WGS) entry which is preliminary data.</text>
</comment>
<keyword evidence="1" id="KW-0677">Repeat</keyword>
<accession>A0A315EKM2</accession>
<dbReference type="AlphaFoldDB" id="A0A315EKM2"/>
<dbReference type="Proteomes" id="UP000251341">
    <property type="component" value="Unassembled WGS sequence"/>
</dbReference>
<keyword evidence="5" id="KW-1185">Reference proteome</keyword>
<evidence type="ECO:0000313" key="4">
    <source>
        <dbReference type="EMBL" id="PUE58453.1"/>
    </source>
</evidence>
<dbReference type="SMART" id="SM00028">
    <property type="entry name" value="TPR"/>
    <property type="match status" value="2"/>
</dbReference>
<reference evidence="4 5" key="1">
    <citation type="submission" date="2017-04" db="EMBL/GenBank/DDBJ databases">
        <title>Unexpected and diverse lifestyles within the genus Limnohabitans.</title>
        <authorList>
            <person name="Kasalicky V."/>
            <person name="Mehrshad M."/>
            <person name="Andrei S.-A."/>
            <person name="Salcher M."/>
            <person name="Kratochvilova H."/>
            <person name="Simek K."/>
            <person name="Ghai R."/>
        </authorList>
    </citation>
    <scope>NUCLEOTIDE SEQUENCE [LARGE SCALE GENOMIC DNA]</scope>
    <source>
        <strain evidence="4 5">MWH-C5</strain>
    </source>
</reference>
<name>A0A315EKM2_9BURK</name>
<organism evidence="4 5">
    <name type="scientific">Limnohabitans curvus</name>
    <dbReference type="NCBI Taxonomy" id="323423"/>
    <lineage>
        <taxon>Bacteria</taxon>
        <taxon>Pseudomonadati</taxon>
        <taxon>Pseudomonadota</taxon>
        <taxon>Betaproteobacteria</taxon>
        <taxon>Burkholderiales</taxon>
        <taxon>Comamonadaceae</taxon>
        <taxon>Limnohabitans</taxon>
    </lineage>
</organism>
<dbReference type="PROSITE" id="PS50293">
    <property type="entry name" value="TPR_REGION"/>
    <property type="match status" value="1"/>
</dbReference>
<protein>
    <submittedName>
        <fullName evidence="4">Uncharacterized protein</fullName>
    </submittedName>
</protein>
<dbReference type="PANTHER" id="PTHR44858:SF1">
    <property type="entry name" value="UDP-N-ACETYLGLUCOSAMINE--PEPTIDE N-ACETYLGLUCOSAMINYLTRANSFERASE SPINDLY-RELATED"/>
    <property type="match status" value="1"/>
</dbReference>
<dbReference type="PANTHER" id="PTHR44858">
    <property type="entry name" value="TETRATRICOPEPTIDE REPEAT PROTEIN 6"/>
    <property type="match status" value="1"/>
</dbReference>
<dbReference type="InterPro" id="IPR050498">
    <property type="entry name" value="Ycf3"/>
</dbReference>
<evidence type="ECO:0000256" key="3">
    <source>
        <dbReference type="PROSITE-ProRule" id="PRU00339"/>
    </source>
</evidence>
<evidence type="ECO:0000256" key="1">
    <source>
        <dbReference type="ARBA" id="ARBA00022737"/>
    </source>
</evidence>
<dbReference type="Gene3D" id="1.25.40.10">
    <property type="entry name" value="Tetratricopeptide repeat domain"/>
    <property type="match status" value="1"/>
</dbReference>
<gene>
    <name evidence="4" type="ORF">B9Z44_01875</name>
</gene>
<dbReference type="InterPro" id="IPR011990">
    <property type="entry name" value="TPR-like_helical_dom_sf"/>
</dbReference>
<dbReference type="RefSeq" id="WP_108401553.1">
    <property type="nucleotide sequence ID" value="NZ_NESP01000001.1"/>
</dbReference>
<evidence type="ECO:0000313" key="5">
    <source>
        <dbReference type="Proteomes" id="UP000251341"/>
    </source>
</evidence>
<proteinExistence type="predicted"/>
<dbReference type="Pfam" id="PF00515">
    <property type="entry name" value="TPR_1"/>
    <property type="match status" value="1"/>
</dbReference>
<keyword evidence="2 3" id="KW-0802">TPR repeat</keyword>